<sequence length="179" mass="20879">MFESLEKFESRDLKYRFLEDVDKSFFVSLYSNPEVMRYICRPFSQEEAEELFEDKISERAKDEKKRYIWFVENAIEPLGFVGLTKVDSLWEIGAVLSLPSIGKGYGTKIMSDLLTNVFDHYPLQKVLGTIPARNIPCQKSVLKLGFEYAGNTKDQHNQIWYLERAKFKKMISVNNAIKL</sequence>
<evidence type="ECO:0000259" key="1">
    <source>
        <dbReference type="PROSITE" id="PS51186"/>
    </source>
</evidence>
<keyword evidence="3" id="KW-1185">Reference proteome</keyword>
<proteinExistence type="predicted"/>
<dbReference type="RefSeq" id="WP_018623308.1">
    <property type="nucleotide sequence ID" value="NZ_CP140158.1"/>
</dbReference>
<organism evidence="2 3">
    <name type="scientific">Kangiella aquimarina</name>
    <dbReference type="NCBI Taxonomy" id="261965"/>
    <lineage>
        <taxon>Bacteria</taxon>
        <taxon>Pseudomonadati</taxon>
        <taxon>Pseudomonadota</taxon>
        <taxon>Gammaproteobacteria</taxon>
        <taxon>Kangiellales</taxon>
        <taxon>Kangiellaceae</taxon>
        <taxon>Kangiella</taxon>
    </lineage>
</organism>
<dbReference type="Proteomes" id="UP001324185">
    <property type="component" value="Chromosome"/>
</dbReference>
<evidence type="ECO:0000313" key="3">
    <source>
        <dbReference type="Proteomes" id="UP001324185"/>
    </source>
</evidence>
<dbReference type="InterPro" id="IPR000182">
    <property type="entry name" value="GNAT_dom"/>
</dbReference>
<dbReference type="InterPro" id="IPR051531">
    <property type="entry name" value="N-acetyltransferase"/>
</dbReference>
<reference evidence="2 3" key="1">
    <citation type="submission" date="2023-11" db="EMBL/GenBank/DDBJ databases">
        <title>MicrobeMod: A computational toolkit for identifying prokaryotic methylation and restriction-modification with nanopore sequencing.</title>
        <authorList>
            <person name="Crits-Christoph A."/>
            <person name="Kang S.C."/>
            <person name="Lee H."/>
            <person name="Ostrov N."/>
        </authorList>
    </citation>
    <scope>NUCLEOTIDE SEQUENCE [LARGE SCALE GENOMIC DNA]</scope>
    <source>
        <strain evidence="2 3">DSMZ 16071</strain>
    </source>
</reference>
<dbReference type="Gene3D" id="3.40.630.30">
    <property type="match status" value="1"/>
</dbReference>
<dbReference type="PANTHER" id="PTHR43792">
    <property type="entry name" value="GNAT FAMILY, PUTATIVE (AFU_ORTHOLOGUE AFUA_3G00765)-RELATED-RELATED"/>
    <property type="match status" value="1"/>
</dbReference>
<protein>
    <submittedName>
        <fullName evidence="2">GNAT family N-acetyltransferase</fullName>
    </submittedName>
</protein>
<dbReference type="EMBL" id="CP140158">
    <property type="protein sequence ID" value="WQG85328.1"/>
    <property type="molecule type" value="Genomic_DNA"/>
</dbReference>
<evidence type="ECO:0000313" key="2">
    <source>
        <dbReference type="EMBL" id="WQG85328.1"/>
    </source>
</evidence>
<accession>A0ABZ0X420</accession>
<dbReference type="PROSITE" id="PS51186">
    <property type="entry name" value="GNAT"/>
    <property type="match status" value="1"/>
</dbReference>
<feature type="domain" description="N-acetyltransferase" evidence="1">
    <location>
        <begin position="27"/>
        <end position="166"/>
    </location>
</feature>
<dbReference type="InterPro" id="IPR016181">
    <property type="entry name" value="Acyl_CoA_acyltransferase"/>
</dbReference>
<dbReference type="Pfam" id="PF13302">
    <property type="entry name" value="Acetyltransf_3"/>
    <property type="match status" value="1"/>
</dbReference>
<name>A0ABZ0X420_9GAMM</name>
<gene>
    <name evidence="2" type="ORF">SR900_00255</name>
</gene>
<dbReference type="SUPFAM" id="SSF55729">
    <property type="entry name" value="Acyl-CoA N-acyltransferases (Nat)"/>
    <property type="match status" value="1"/>
</dbReference>
<dbReference type="PANTHER" id="PTHR43792:SF1">
    <property type="entry name" value="N-ACETYLTRANSFERASE DOMAIN-CONTAINING PROTEIN"/>
    <property type="match status" value="1"/>
</dbReference>